<dbReference type="AlphaFoldDB" id="A0AAW1Q707"/>
<evidence type="ECO:0000313" key="3">
    <source>
        <dbReference type="Proteomes" id="UP001489004"/>
    </source>
</evidence>
<organism evidence="2 3">
    <name type="scientific">[Myrmecia] bisecta</name>
    <dbReference type="NCBI Taxonomy" id="41462"/>
    <lineage>
        <taxon>Eukaryota</taxon>
        <taxon>Viridiplantae</taxon>
        <taxon>Chlorophyta</taxon>
        <taxon>core chlorophytes</taxon>
        <taxon>Trebouxiophyceae</taxon>
        <taxon>Trebouxiales</taxon>
        <taxon>Trebouxiaceae</taxon>
        <taxon>Myrmecia</taxon>
    </lineage>
</organism>
<protein>
    <recommendedName>
        <fullName evidence="4">NAD(P)-binding protein</fullName>
    </recommendedName>
</protein>
<dbReference type="EMBL" id="JALJOR010000005">
    <property type="protein sequence ID" value="KAK9816695.1"/>
    <property type="molecule type" value="Genomic_DNA"/>
</dbReference>
<dbReference type="PANTHER" id="PTHR43157">
    <property type="entry name" value="PHOSPHATIDYLINOSITOL-GLYCAN BIOSYNTHESIS CLASS F PROTEIN-RELATED"/>
    <property type="match status" value="1"/>
</dbReference>
<accession>A0AAW1Q707</accession>
<sequence length="335" mass="36805">MTVDFSEVAEKYDLAVKTCIVTGGNSGLGFQIAKALVVTGARVIIAVRSEENGHKTVQELEQVIGRSRSKGSVEYIHLDLASFRSIHEFAATFLKRGYPLHVLVNNAAVWVTTDQKTEEGFENQLGTHYFGHVLLTELLLHKLKDSQPSRLVWVTSAAEAYGEVDWNDLEGKSKASDFKTYSTTKLYGLMAARELAHRLDGSGVHVFAGQPGMSSTNFFNKKKFDMGKLSAVVQWIAQKFIGLTPEEGATPIIHAALAPVDEVVDTKDGVSYGPWYKKTPMGGLPYISNSKDLLHHQGPENPDAQSDEACSRLYTETLRIIKSKASSDPTKVAEE</sequence>
<reference evidence="2 3" key="1">
    <citation type="journal article" date="2024" name="Nat. Commun.">
        <title>Phylogenomics reveals the evolutionary origins of lichenization in chlorophyte algae.</title>
        <authorList>
            <person name="Puginier C."/>
            <person name="Libourel C."/>
            <person name="Otte J."/>
            <person name="Skaloud P."/>
            <person name="Haon M."/>
            <person name="Grisel S."/>
            <person name="Petersen M."/>
            <person name="Berrin J.G."/>
            <person name="Delaux P.M."/>
            <person name="Dal Grande F."/>
            <person name="Keller J."/>
        </authorList>
    </citation>
    <scope>NUCLEOTIDE SEQUENCE [LARGE SCALE GENOMIC DNA]</scope>
    <source>
        <strain evidence="2 3">SAG 2043</strain>
    </source>
</reference>
<dbReference type="Gene3D" id="3.40.50.720">
    <property type="entry name" value="NAD(P)-binding Rossmann-like Domain"/>
    <property type="match status" value="1"/>
</dbReference>
<evidence type="ECO:0000256" key="1">
    <source>
        <dbReference type="ARBA" id="ARBA00023002"/>
    </source>
</evidence>
<evidence type="ECO:0008006" key="4">
    <source>
        <dbReference type="Google" id="ProtNLM"/>
    </source>
</evidence>
<dbReference type="PANTHER" id="PTHR43157:SF31">
    <property type="entry name" value="PHOSPHATIDYLINOSITOL-GLYCAN BIOSYNTHESIS CLASS F PROTEIN"/>
    <property type="match status" value="1"/>
</dbReference>
<dbReference type="GO" id="GO:0016491">
    <property type="term" value="F:oxidoreductase activity"/>
    <property type="evidence" value="ECO:0007669"/>
    <property type="project" value="UniProtKB-KW"/>
</dbReference>
<dbReference type="InterPro" id="IPR002347">
    <property type="entry name" value="SDR_fam"/>
</dbReference>
<dbReference type="InterPro" id="IPR036291">
    <property type="entry name" value="NAD(P)-bd_dom_sf"/>
</dbReference>
<evidence type="ECO:0000313" key="2">
    <source>
        <dbReference type="EMBL" id="KAK9816695.1"/>
    </source>
</evidence>
<keyword evidence="1" id="KW-0560">Oxidoreductase</keyword>
<dbReference type="SUPFAM" id="SSF51735">
    <property type="entry name" value="NAD(P)-binding Rossmann-fold domains"/>
    <property type="match status" value="1"/>
</dbReference>
<dbReference type="Proteomes" id="UP001489004">
    <property type="component" value="Unassembled WGS sequence"/>
</dbReference>
<dbReference type="PRINTS" id="PR00081">
    <property type="entry name" value="GDHRDH"/>
</dbReference>
<dbReference type="Pfam" id="PF00106">
    <property type="entry name" value="adh_short"/>
    <property type="match status" value="1"/>
</dbReference>
<comment type="caution">
    <text evidence="2">The sequence shown here is derived from an EMBL/GenBank/DDBJ whole genome shotgun (WGS) entry which is preliminary data.</text>
</comment>
<gene>
    <name evidence="2" type="ORF">WJX72_003796</name>
</gene>
<proteinExistence type="predicted"/>
<name>A0AAW1Q707_9CHLO</name>
<keyword evidence="3" id="KW-1185">Reference proteome</keyword>